<gene>
    <name evidence="2" type="ORF">ACFO5R_13850</name>
</gene>
<reference evidence="2 3" key="1">
    <citation type="journal article" date="2019" name="Int. J. Syst. Evol. Microbiol.">
        <title>The Global Catalogue of Microorganisms (GCM) 10K type strain sequencing project: providing services to taxonomists for standard genome sequencing and annotation.</title>
        <authorList>
            <consortium name="The Broad Institute Genomics Platform"/>
            <consortium name="The Broad Institute Genome Sequencing Center for Infectious Disease"/>
            <person name="Wu L."/>
            <person name="Ma J."/>
        </authorList>
    </citation>
    <scope>NUCLEOTIDE SEQUENCE [LARGE SCALE GENOMIC DNA]</scope>
    <source>
        <strain evidence="2 3">WLHS5</strain>
    </source>
</reference>
<evidence type="ECO:0000313" key="3">
    <source>
        <dbReference type="Proteomes" id="UP001595898"/>
    </source>
</evidence>
<accession>A0ABD5PRA5</accession>
<evidence type="ECO:0000313" key="2">
    <source>
        <dbReference type="EMBL" id="MFC4543007.1"/>
    </source>
</evidence>
<sequence>MHPADGIHGYLGVQAAFYAYVALTLAITIALWWVGLPTNLSVVAFLAVGAALLVPFWPLFADHHPEHDD</sequence>
<keyword evidence="3" id="KW-1185">Reference proteome</keyword>
<proteinExistence type="predicted"/>
<feature type="transmembrane region" description="Helical" evidence="1">
    <location>
        <begin position="15"/>
        <end position="35"/>
    </location>
</feature>
<keyword evidence="1" id="KW-0812">Transmembrane</keyword>
<dbReference type="AlphaFoldDB" id="A0ABD5PRA5"/>
<protein>
    <submittedName>
        <fullName evidence="2">Uncharacterized protein</fullName>
    </submittedName>
</protein>
<dbReference type="Proteomes" id="UP001595898">
    <property type="component" value="Unassembled WGS sequence"/>
</dbReference>
<keyword evidence="1" id="KW-0472">Membrane</keyword>
<comment type="caution">
    <text evidence="2">The sequence shown here is derived from an EMBL/GenBank/DDBJ whole genome shotgun (WGS) entry which is preliminary data.</text>
</comment>
<keyword evidence="1" id="KW-1133">Transmembrane helix</keyword>
<organism evidence="2 3">
    <name type="scientific">Halosolutus amylolyticus</name>
    <dbReference type="NCBI Taxonomy" id="2932267"/>
    <lineage>
        <taxon>Archaea</taxon>
        <taxon>Methanobacteriati</taxon>
        <taxon>Methanobacteriota</taxon>
        <taxon>Stenosarchaea group</taxon>
        <taxon>Halobacteria</taxon>
        <taxon>Halobacteriales</taxon>
        <taxon>Natrialbaceae</taxon>
        <taxon>Halosolutus</taxon>
    </lineage>
</organism>
<dbReference type="EMBL" id="JBHSFA010000007">
    <property type="protein sequence ID" value="MFC4543007.1"/>
    <property type="molecule type" value="Genomic_DNA"/>
</dbReference>
<dbReference type="RefSeq" id="WP_250140307.1">
    <property type="nucleotide sequence ID" value="NZ_JALIQP010000002.1"/>
</dbReference>
<name>A0ABD5PRA5_9EURY</name>
<evidence type="ECO:0000256" key="1">
    <source>
        <dbReference type="SAM" id="Phobius"/>
    </source>
</evidence>
<feature type="transmembrane region" description="Helical" evidence="1">
    <location>
        <begin position="42"/>
        <end position="60"/>
    </location>
</feature>